<dbReference type="Proteomes" id="UP000186777">
    <property type="component" value="Unassembled WGS sequence"/>
</dbReference>
<evidence type="ECO:0000259" key="1">
    <source>
        <dbReference type="Pfam" id="PF01522"/>
    </source>
</evidence>
<dbReference type="Pfam" id="PF01522">
    <property type="entry name" value="Polysacc_deac_1"/>
    <property type="match status" value="1"/>
</dbReference>
<accession>A0A1Q6R9E1</accession>
<dbReference type="InterPro" id="IPR002509">
    <property type="entry name" value="NODB_dom"/>
</dbReference>
<dbReference type="SUPFAM" id="SSF88713">
    <property type="entry name" value="Glycoside hydrolase/deacetylase"/>
    <property type="match status" value="1"/>
</dbReference>
<protein>
    <submittedName>
        <fullName evidence="2">Polysaccharide deacetylase</fullName>
    </submittedName>
</protein>
<dbReference type="InterPro" id="IPR011330">
    <property type="entry name" value="Glyco_hydro/deAcase_b/a-brl"/>
</dbReference>
<dbReference type="PANTHER" id="PTHR47561">
    <property type="entry name" value="POLYSACCHARIDE DEACETYLASE FAMILY PROTEIN (AFU_ORTHOLOGUE AFUA_6G05030)"/>
    <property type="match status" value="1"/>
</dbReference>
<organism evidence="2 3">
    <name type="scientific">Phascolarctobacterium succinatutens</name>
    <dbReference type="NCBI Taxonomy" id="626940"/>
    <lineage>
        <taxon>Bacteria</taxon>
        <taxon>Bacillati</taxon>
        <taxon>Bacillota</taxon>
        <taxon>Negativicutes</taxon>
        <taxon>Acidaminococcales</taxon>
        <taxon>Acidaminococcaceae</taxon>
        <taxon>Phascolarctobacterium</taxon>
    </lineage>
</organism>
<dbReference type="Gene3D" id="3.20.20.370">
    <property type="entry name" value="Glycoside hydrolase/deacetylase"/>
    <property type="match status" value="1"/>
</dbReference>
<sequence>MMNWNWPDNKRIALLLSFDIDAETLWLTRNDINERHLVHMSRGLYATKQGLPRILKMLEEEGLKATFFTTAYTAEIHPEIIQYIAAQGHEIGYHGYLHEVKDTYEEENALMDKVDAIFRSLTGKRPVGVRMPDGILHDFHKQLWLDRGCIYSSNWRNNDGPFLLQIDGKEIPIVELPKDGIVDDTSYDMYTLQHPEHYYLRSGREMVQIWQDEFDGLADEGRIINFVMHPQFVGRPGYVRALRSFIHYAKENGAWITTDEACAKHVLKQKGYDIEVHY</sequence>
<evidence type="ECO:0000313" key="3">
    <source>
        <dbReference type="Proteomes" id="UP000186777"/>
    </source>
</evidence>
<feature type="domain" description="NodB homology" evidence="1">
    <location>
        <begin position="48"/>
        <end position="136"/>
    </location>
</feature>
<dbReference type="EMBL" id="MNTG01000004">
    <property type="protein sequence ID" value="OLA38969.1"/>
    <property type="molecule type" value="Genomic_DNA"/>
</dbReference>
<dbReference type="GO" id="GO:0005975">
    <property type="term" value="P:carbohydrate metabolic process"/>
    <property type="evidence" value="ECO:0007669"/>
    <property type="project" value="InterPro"/>
</dbReference>
<reference evidence="2 3" key="1">
    <citation type="journal article" date="2016" name="Nat. Biotechnol.">
        <title>Measurement of bacterial replication rates in microbial communities.</title>
        <authorList>
            <person name="Brown C.T."/>
            <person name="Olm M.R."/>
            <person name="Thomas B.C."/>
            <person name="Banfield J.F."/>
        </authorList>
    </citation>
    <scope>NUCLEOTIDE SEQUENCE [LARGE SCALE GENOMIC DNA]</scope>
    <source>
        <strain evidence="2">46_33</strain>
    </source>
</reference>
<comment type="caution">
    <text evidence="2">The sequence shown here is derived from an EMBL/GenBank/DDBJ whole genome shotgun (WGS) entry which is preliminary data.</text>
</comment>
<dbReference type="GO" id="GO:0016810">
    <property type="term" value="F:hydrolase activity, acting on carbon-nitrogen (but not peptide) bonds"/>
    <property type="evidence" value="ECO:0007669"/>
    <property type="project" value="InterPro"/>
</dbReference>
<dbReference type="AlphaFoldDB" id="A0A1Q6R9E1"/>
<name>A0A1Q6R9E1_9FIRM</name>
<dbReference type="RefSeq" id="WP_293388110.1">
    <property type="nucleotide sequence ID" value="NZ_CAMQNL010000006.1"/>
</dbReference>
<dbReference type="PANTHER" id="PTHR47561:SF1">
    <property type="entry name" value="POLYSACCHARIDE DEACETYLASE FAMILY PROTEIN (AFU_ORTHOLOGUE AFUA_6G05030)"/>
    <property type="match status" value="1"/>
</dbReference>
<evidence type="ECO:0000313" key="2">
    <source>
        <dbReference type="EMBL" id="OLA38969.1"/>
    </source>
</evidence>
<dbReference type="STRING" id="626940.BHW43_02550"/>
<proteinExistence type="predicted"/>
<gene>
    <name evidence="2" type="ORF">BHW43_02550</name>
</gene>